<dbReference type="InterPro" id="IPR023828">
    <property type="entry name" value="Peptidase_S8_Ser-AS"/>
</dbReference>
<dbReference type="InterPro" id="IPR036852">
    <property type="entry name" value="Peptidase_S8/S53_dom_sf"/>
</dbReference>
<keyword evidence="5" id="KW-0732">Signal</keyword>
<keyword evidence="7 8" id="KW-0720">Serine protease</keyword>
<feature type="active site" description="Charge relay system" evidence="8">
    <location>
        <position position="179"/>
    </location>
</feature>
<sequence>MGKHKLMIVLQLIIVLNFVWSPLTIYEAYAVDERTTVIISVENSEDLDAVKDRIKEQLPDTEVGQSYRNAFYGLSVSLFEKDIPRLEAIEGVKNSHQAVAYEASLNESIRFIGAEDIRNKLDENGVRLTGKGVKVGVIDTGIDYNHPDLQKNYKQGYDLVDDDEDPMETKSRKGKGTLHGTHVSGIIAANGTVRGVAPEADLYVYRALGPGGHGSTEQILAAIEKAMEDKVDVLNLSLGSPINGPDWPTSEALDKATEAGIVTVTSNGNSGPDMWSVGSPGTSEKAISVGASMPPLKIPVLTLFSQNDRSIPILSIQGSLPWTFQRDLPLVEGGLGLEDDLTSVRGKAVLIERGGISISTKIKNAEKAGAIAVLIYNNVSGPFAAGTEQASNIPAISISKEDGEFLSKAIKEDQDAKESAATVIRTTFEEEVDHMALFSSRGPVTQSWDIKPDVVAPGVEIDSTVPNGYLALNGTSMAAPHVAGAAALLKQAHPDWSPLQIKAALMNTAVALKDNEDHRYPPFVQGAGRIDIPKAVEADTLVHPGALSFGVWESAQPEEKQKQKVTIENHTDRKRTYTFSAPTGLGVGLRWRLPMPVILEPGEKKEVTVELDINPELASYERLDGELLIEGGKETIHLPFLLFVNEPNYPRVSAFQLEPEPEKKGFKYEVYLPGGAEELEIALYDPDTAAYVGTLDKSRNINKGLFEKVIPFKDLPVENGLYMAVIFARHKDQEDVYETLILLDENEILFSDEEEDVQ</sequence>
<gene>
    <name evidence="12" type="ORF">ACFPU1_01820</name>
</gene>
<name>A0ABW0YGG9_9BACI</name>
<dbReference type="PROSITE" id="PS00137">
    <property type="entry name" value="SUBTILASE_HIS"/>
    <property type="match status" value="1"/>
</dbReference>
<dbReference type="InterPro" id="IPR022398">
    <property type="entry name" value="Peptidase_S8_His-AS"/>
</dbReference>
<dbReference type="RefSeq" id="WP_385937854.1">
    <property type="nucleotide sequence ID" value="NZ_JBHSOZ010000002.1"/>
</dbReference>
<evidence type="ECO:0000256" key="3">
    <source>
        <dbReference type="ARBA" id="ARBA00022525"/>
    </source>
</evidence>
<evidence type="ECO:0000256" key="8">
    <source>
        <dbReference type="PROSITE-ProRule" id="PRU01240"/>
    </source>
</evidence>
<dbReference type="EMBL" id="JBHSOZ010000002">
    <property type="protein sequence ID" value="MFC5711513.1"/>
    <property type="molecule type" value="Genomic_DNA"/>
</dbReference>
<feature type="domain" description="Peptidase S8/S53" evidence="10">
    <location>
        <begin position="130"/>
        <end position="516"/>
    </location>
</feature>
<dbReference type="PROSITE" id="PS00136">
    <property type="entry name" value="SUBTILASE_ASP"/>
    <property type="match status" value="1"/>
</dbReference>
<evidence type="ECO:0000256" key="1">
    <source>
        <dbReference type="ARBA" id="ARBA00011073"/>
    </source>
</evidence>
<proteinExistence type="inferred from homology"/>
<feature type="domain" description="PA" evidence="11">
    <location>
        <begin position="341"/>
        <end position="404"/>
    </location>
</feature>
<dbReference type="PANTHER" id="PTHR43806:SF65">
    <property type="entry name" value="SERINE PROTEASE APRX"/>
    <property type="match status" value="1"/>
</dbReference>
<dbReference type="Pfam" id="PF00082">
    <property type="entry name" value="Peptidase_S8"/>
    <property type="match status" value="1"/>
</dbReference>
<evidence type="ECO:0000259" key="11">
    <source>
        <dbReference type="Pfam" id="PF02225"/>
    </source>
</evidence>
<evidence type="ECO:0000313" key="13">
    <source>
        <dbReference type="Proteomes" id="UP001596142"/>
    </source>
</evidence>
<evidence type="ECO:0000256" key="5">
    <source>
        <dbReference type="ARBA" id="ARBA00022729"/>
    </source>
</evidence>
<feature type="active site" description="Charge relay system" evidence="8">
    <location>
        <position position="139"/>
    </location>
</feature>
<feature type="active site" description="Charge relay system" evidence="8">
    <location>
        <position position="476"/>
    </location>
</feature>
<dbReference type="InterPro" id="IPR000209">
    <property type="entry name" value="Peptidase_S8/S53_dom"/>
</dbReference>
<dbReference type="PRINTS" id="PR00723">
    <property type="entry name" value="SUBTILISIN"/>
</dbReference>
<organism evidence="12 13">
    <name type="scientific">Thalassorhabdus alkalitolerans</name>
    <dbReference type="NCBI Taxonomy" id="2282697"/>
    <lineage>
        <taxon>Bacteria</taxon>
        <taxon>Bacillati</taxon>
        <taxon>Bacillota</taxon>
        <taxon>Bacilli</taxon>
        <taxon>Bacillales</taxon>
        <taxon>Bacillaceae</taxon>
        <taxon>Thalassorhabdus</taxon>
    </lineage>
</organism>
<dbReference type="PANTHER" id="PTHR43806">
    <property type="entry name" value="PEPTIDASE S8"/>
    <property type="match status" value="1"/>
</dbReference>
<dbReference type="Gene3D" id="3.50.30.30">
    <property type="match status" value="1"/>
</dbReference>
<dbReference type="PROSITE" id="PS00138">
    <property type="entry name" value="SUBTILASE_SER"/>
    <property type="match status" value="1"/>
</dbReference>
<keyword evidence="4 8" id="KW-0645">Protease</keyword>
<comment type="similarity">
    <text evidence="1 8 9">Belongs to the peptidase S8 family.</text>
</comment>
<dbReference type="CDD" id="cd07474">
    <property type="entry name" value="Peptidases_S8_subtilisin_Vpr-like"/>
    <property type="match status" value="1"/>
</dbReference>
<dbReference type="InterPro" id="IPR034213">
    <property type="entry name" value="S8_Vpr-like"/>
</dbReference>
<keyword evidence="3" id="KW-0964">Secreted</keyword>
<dbReference type="InterPro" id="IPR003137">
    <property type="entry name" value="PA_domain"/>
</dbReference>
<protein>
    <submittedName>
        <fullName evidence="12">S8 family serine peptidase</fullName>
    </submittedName>
</protein>
<dbReference type="InterPro" id="IPR015500">
    <property type="entry name" value="Peptidase_S8_subtilisin-rel"/>
</dbReference>
<dbReference type="CDD" id="cd02133">
    <property type="entry name" value="PA_C5a_like"/>
    <property type="match status" value="1"/>
</dbReference>
<keyword evidence="13" id="KW-1185">Reference proteome</keyword>
<dbReference type="Gene3D" id="3.40.50.200">
    <property type="entry name" value="Peptidase S8/S53 domain"/>
    <property type="match status" value="1"/>
</dbReference>
<evidence type="ECO:0000259" key="10">
    <source>
        <dbReference type="Pfam" id="PF00082"/>
    </source>
</evidence>
<dbReference type="Proteomes" id="UP001596142">
    <property type="component" value="Unassembled WGS sequence"/>
</dbReference>
<dbReference type="PROSITE" id="PS51892">
    <property type="entry name" value="SUBTILASE"/>
    <property type="match status" value="1"/>
</dbReference>
<accession>A0ABW0YGG9</accession>
<evidence type="ECO:0000313" key="12">
    <source>
        <dbReference type="EMBL" id="MFC5711513.1"/>
    </source>
</evidence>
<evidence type="ECO:0000256" key="2">
    <source>
        <dbReference type="ARBA" id="ARBA00022512"/>
    </source>
</evidence>
<comment type="caution">
    <text evidence="12">The sequence shown here is derived from an EMBL/GenBank/DDBJ whole genome shotgun (WGS) entry which is preliminary data.</text>
</comment>
<keyword evidence="6 8" id="KW-0378">Hydrolase</keyword>
<reference evidence="13" key="1">
    <citation type="journal article" date="2019" name="Int. J. Syst. Evol. Microbiol.">
        <title>The Global Catalogue of Microorganisms (GCM) 10K type strain sequencing project: providing services to taxonomists for standard genome sequencing and annotation.</title>
        <authorList>
            <consortium name="The Broad Institute Genomics Platform"/>
            <consortium name="The Broad Institute Genome Sequencing Center for Infectious Disease"/>
            <person name="Wu L."/>
            <person name="Ma J."/>
        </authorList>
    </citation>
    <scope>NUCLEOTIDE SEQUENCE [LARGE SCALE GENOMIC DNA]</scope>
    <source>
        <strain evidence="13">CECT 7184</strain>
    </source>
</reference>
<dbReference type="InterPro" id="IPR046450">
    <property type="entry name" value="PA_dom_sf"/>
</dbReference>
<evidence type="ECO:0000256" key="4">
    <source>
        <dbReference type="ARBA" id="ARBA00022670"/>
    </source>
</evidence>
<evidence type="ECO:0000256" key="6">
    <source>
        <dbReference type="ARBA" id="ARBA00022801"/>
    </source>
</evidence>
<dbReference type="InterPro" id="IPR023827">
    <property type="entry name" value="Peptidase_S8_Asp-AS"/>
</dbReference>
<dbReference type="InterPro" id="IPR050131">
    <property type="entry name" value="Peptidase_S8_subtilisin-like"/>
</dbReference>
<keyword evidence="2" id="KW-0134">Cell wall</keyword>
<dbReference type="SUPFAM" id="SSF52743">
    <property type="entry name" value="Subtilisin-like"/>
    <property type="match status" value="1"/>
</dbReference>
<evidence type="ECO:0000256" key="7">
    <source>
        <dbReference type="ARBA" id="ARBA00022825"/>
    </source>
</evidence>
<evidence type="ECO:0000256" key="9">
    <source>
        <dbReference type="RuleBase" id="RU003355"/>
    </source>
</evidence>
<dbReference type="SUPFAM" id="SSF52025">
    <property type="entry name" value="PA domain"/>
    <property type="match status" value="1"/>
</dbReference>
<dbReference type="Pfam" id="PF02225">
    <property type="entry name" value="PA"/>
    <property type="match status" value="1"/>
</dbReference>